<keyword evidence="4" id="KW-0862">Zinc</keyword>
<dbReference type="PANTHER" id="PTHR15835:SF6">
    <property type="entry name" value="ZINC FINGER C3HC-TYPE PROTEIN 1"/>
    <property type="match status" value="1"/>
</dbReference>
<comment type="subcellular location">
    <subcellularLocation>
        <location evidence="1">Nucleus</location>
    </subcellularLocation>
</comment>
<reference evidence="9" key="1">
    <citation type="journal article" date="2023" name="Mol. Phylogenet. Evol.">
        <title>Genome-scale phylogeny and comparative genomics of the fungal order Sordariales.</title>
        <authorList>
            <person name="Hensen N."/>
            <person name="Bonometti L."/>
            <person name="Westerberg I."/>
            <person name="Brannstrom I.O."/>
            <person name="Guillou S."/>
            <person name="Cros-Aarteil S."/>
            <person name="Calhoun S."/>
            <person name="Haridas S."/>
            <person name="Kuo A."/>
            <person name="Mondo S."/>
            <person name="Pangilinan J."/>
            <person name="Riley R."/>
            <person name="LaButti K."/>
            <person name="Andreopoulos B."/>
            <person name="Lipzen A."/>
            <person name="Chen C."/>
            <person name="Yan M."/>
            <person name="Daum C."/>
            <person name="Ng V."/>
            <person name="Clum A."/>
            <person name="Steindorff A."/>
            <person name="Ohm R.A."/>
            <person name="Martin F."/>
            <person name="Silar P."/>
            <person name="Natvig D.O."/>
            <person name="Lalanne C."/>
            <person name="Gautier V."/>
            <person name="Ament-Velasquez S.L."/>
            <person name="Kruys A."/>
            <person name="Hutchinson M.I."/>
            <person name="Powell A.J."/>
            <person name="Barry K."/>
            <person name="Miller A.N."/>
            <person name="Grigoriev I.V."/>
            <person name="Debuchy R."/>
            <person name="Gladieux P."/>
            <person name="Hiltunen Thoren M."/>
            <person name="Johannesson H."/>
        </authorList>
    </citation>
    <scope>NUCLEOTIDE SEQUENCE</scope>
    <source>
        <strain evidence="9">PSN324</strain>
    </source>
</reference>
<feature type="domain" description="NuBaID C-terminal" evidence="8">
    <location>
        <begin position="344"/>
        <end position="450"/>
    </location>
</feature>
<feature type="compositionally biased region" description="Polar residues" evidence="6">
    <location>
        <begin position="559"/>
        <end position="570"/>
    </location>
</feature>
<accession>A0AAV9H5R6</accession>
<dbReference type="InterPro" id="IPR013909">
    <property type="entry name" value="NuBaID_C"/>
</dbReference>
<feature type="region of interest" description="Disordered" evidence="6">
    <location>
        <begin position="1"/>
        <end position="161"/>
    </location>
</feature>
<comment type="caution">
    <text evidence="9">The sequence shown here is derived from an EMBL/GenBank/DDBJ whole genome shotgun (WGS) entry which is preliminary data.</text>
</comment>
<feature type="region of interest" description="Disordered" evidence="6">
    <location>
        <begin position="456"/>
        <end position="570"/>
    </location>
</feature>
<feature type="compositionally biased region" description="Gly residues" evidence="6">
    <location>
        <begin position="493"/>
        <end position="504"/>
    </location>
</feature>
<dbReference type="GO" id="GO:0008270">
    <property type="term" value="F:zinc ion binding"/>
    <property type="evidence" value="ECO:0007669"/>
    <property type="project" value="UniProtKB-KW"/>
</dbReference>
<keyword evidence="3" id="KW-0863">Zinc-finger</keyword>
<name>A0AAV9H5R6_9PEZI</name>
<feature type="domain" description="C3HC-type" evidence="7">
    <location>
        <begin position="160"/>
        <end position="298"/>
    </location>
</feature>
<keyword evidence="10" id="KW-1185">Reference proteome</keyword>
<dbReference type="Pfam" id="PF08600">
    <property type="entry name" value="NuBaID_C"/>
    <property type="match status" value="1"/>
</dbReference>
<keyword evidence="5" id="KW-0539">Nucleus</keyword>
<evidence type="ECO:0000256" key="5">
    <source>
        <dbReference type="ARBA" id="ARBA00023242"/>
    </source>
</evidence>
<reference evidence="9" key="2">
    <citation type="submission" date="2023-06" db="EMBL/GenBank/DDBJ databases">
        <authorList>
            <consortium name="Lawrence Berkeley National Laboratory"/>
            <person name="Mondo S.J."/>
            <person name="Hensen N."/>
            <person name="Bonometti L."/>
            <person name="Westerberg I."/>
            <person name="Brannstrom I.O."/>
            <person name="Guillou S."/>
            <person name="Cros-Aarteil S."/>
            <person name="Calhoun S."/>
            <person name="Haridas S."/>
            <person name="Kuo A."/>
            <person name="Pangilinan J."/>
            <person name="Riley R."/>
            <person name="Labutti K."/>
            <person name="Andreopoulos B."/>
            <person name="Lipzen A."/>
            <person name="Chen C."/>
            <person name="Yanf M."/>
            <person name="Daum C."/>
            <person name="Ng V."/>
            <person name="Clum A."/>
            <person name="Steindorff A."/>
            <person name="Ohm R."/>
            <person name="Martin F."/>
            <person name="Silar P."/>
            <person name="Natvig D."/>
            <person name="Lalanne C."/>
            <person name="Gautier V."/>
            <person name="Ament-Velasquez S.L."/>
            <person name="Kruys A."/>
            <person name="Hutchinson M.I."/>
            <person name="Powell A.J."/>
            <person name="Barry K."/>
            <person name="Miller A.N."/>
            <person name="Grigoriev I.V."/>
            <person name="Debuchy R."/>
            <person name="Gladieux P."/>
            <person name="Thoren M.H."/>
            <person name="Johannesson H."/>
        </authorList>
    </citation>
    <scope>NUCLEOTIDE SEQUENCE</scope>
    <source>
        <strain evidence="9">PSN324</strain>
    </source>
</reference>
<feature type="compositionally biased region" description="Basic and acidic residues" evidence="6">
    <location>
        <begin position="522"/>
        <end position="534"/>
    </location>
</feature>
<evidence type="ECO:0000259" key="7">
    <source>
        <dbReference type="Pfam" id="PF07967"/>
    </source>
</evidence>
<dbReference type="InterPro" id="IPR012935">
    <property type="entry name" value="NuBaID_N"/>
</dbReference>
<evidence type="ECO:0000256" key="4">
    <source>
        <dbReference type="ARBA" id="ARBA00022833"/>
    </source>
</evidence>
<evidence type="ECO:0000313" key="10">
    <source>
        <dbReference type="Proteomes" id="UP001321749"/>
    </source>
</evidence>
<dbReference type="PANTHER" id="PTHR15835">
    <property type="entry name" value="NUCLEAR-INTERACTING PARTNER OF ALK"/>
    <property type="match status" value="1"/>
</dbReference>
<evidence type="ECO:0000259" key="8">
    <source>
        <dbReference type="Pfam" id="PF08600"/>
    </source>
</evidence>
<gene>
    <name evidence="9" type="ORF">QBC42DRAFT_65784</name>
</gene>
<feature type="compositionally biased region" description="Polar residues" evidence="6">
    <location>
        <begin position="42"/>
        <end position="60"/>
    </location>
</feature>
<dbReference type="Pfam" id="PF07967">
    <property type="entry name" value="zf-C3HC"/>
    <property type="match status" value="1"/>
</dbReference>
<evidence type="ECO:0000313" key="9">
    <source>
        <dbReference type="EMBL" id="KAK4456379.1"/>
    </source>
</evidence>
<evidence type="ECO:0000256" key="3">
    <source>
        <dbReference type="ARBA" id="ARBA00022771"/>
    </source>
</evidence>
<dbReference type="GO" id="GO:0005634">
    <property type="term" value="C:nucleus"/>
    <property type="evidence" value="ECO:0007669"/>
    <property type="project" value="UniProtKB-SubCell"/>
</dbReference>
<dbReference type="Proteomes" id="UP001321749">
    <property type="component" value="Unassembled WGS sequence"/>
</dbReference>
<proteinExistence type="predicted"/>
<sequence>MNATVKRKFNALVQGIGNPASSSSPSLDKENSNHDSAALMSSPLSMRSTPNLSSSLTNDELLNKKRRVGGATPTPASRFGTPNRFGTPPSRSNSAAAADGSGPDNAPSPAGSIRVTGGQTGTTTSVSNITLRKYGGSSGGAAHPPSIQEGGGLPPPKYCPGDREQLLRRLATFQELTDWTPKPDRVNEVEWAKRGWVCQGKERVKCTLCNAELVVKINRKEVDGKEISVLIASEIEESVIASYAQLVVESHGGDCLWRRKGCDDSLLRLPLPNPKLALTTLRERYDELTSRSAAFLPYEFNLRLPESLDLDEIISFLPSNFFTSPPPPSSSTLTLDPKQINRPALALAFLGWQGLTNPRLSNAPIPNSASCHTCLRRLGLWMFKSKEIDPETNRVLVPAPMDYLDPLREHRFFCPWKNGNVQRNPGLKDGKEDDSKPAWEVLVQVLRNESFIRSKVEGGVGGNRGRSKSTAVGGHSPAAAKTPERRRPITSGTSGGTPGAGLGTPGSMVDEGGSGEAGGGGDDDRKKKDQDMMSRLRRVKSLFNTKGGGSKKSVSSISRPGTSHSGRGGE</sequence>
<evidence type="ECO:0000256" key="6">
    <source>
        <dbReference type="SAM" id="MobiDB-lite"/>
    </source>
</evidence>
<keyword evidence="2" id="KW-0479">Metal-binding</keyword>
<dbReference type="EMBL" id="MU865240">
    <property type="protein sequence ID" value="KAK4456379.1"/>
    <property type="molecule type" value="Genomic_DNA"/>
</dbReference>
<protein>
    <submittedName>
        <fullName evidence="9">NIPA-like protein</fullName>
    </submittedName>
</protein>
<organism evidence="9 10">
    <name type="scientific">Cladorrhinum samala</name>
    <dbReference type="NCBI Taxonomy" id="585594"/>
    <lineage>
        <taxon>Eukaryota</taxon>
        <taxon>Fungi</taxon>
        <taxon>Dikarya</taxon>
        <taxon>Ascomycota</taxon>
        <taxon>Pezizomycotina</taxon>
        <taxon>Sordariomycetes</taxon>
        <taxon>Sordariomycetidae</taxon>
        <taxon>Sordariales</taxon>
        <taxon>Podosporaceae</taxon>
        <taxon>Cladorrhinum</taxon>
    </lineage>
</organism>
<dbReference type="AlphaFoldDB" id="A0AAV9H5R6"/>
<evidence type="ECO:0000256" key="1">
    <source>
        <dbReference type="ARBA" id="ARBA00004123"/>
    </source>
</evidence>
<evidence type="ECO:0000256" key="2">
    <source>
        <dbReference type="ARBA" id="ARBA00022723"/>
    </source>
</evidence>